<sequence length="645" mass="73923">MEEDIQLAGGITNLANTCYISSTLQVLLRHKVFINLLQKYSEKYNDKDILKIMLNLYHSFGNPKTKLDPTPIVNHYNIDKTKQQDVTEFMSTLLNDLIESIPKDAENEIRDIMTCKIEYTTHSNFDSVLFYTIPVLSGISVEDAFKITLDDSQSFARLPKFFFILIQRMQYDMATKVMHKQSDPMEIPLELDLSGWKNPKYQLFAVIQHIGSGQGGHYRVCLKDSEGWVMASDTHISPISEKKVLETSKSPESPAYLLAFVTDMKDITTIRDLAVEETPSYFVTENVEKTPKRQLCAFTIPDDIEKSNEIVHPIKIITQFFDQKTMEFGLPDEITFDSIDDANTHLELISTDPTLTVLYGYKTKYLEPTLPKDFGYYNSPLYVIFQKNDYRSFDRFPNKNIVKVTYEFGSLQFTLDFFESQKISDAIHYGKRIVKEKFGIATKLESYFRIHKFLLPRSDSHTLKSLTMFEQSDLRVCFSDRKISGNSKQTVKIQIYNDTNPTKKKAEISVESTAFPDFDDICASARDELQSSKVGLFAIPKQHNHIYRLVNPINPYLFLNPENEILILDGSKSTVSLIVFGKTHFIMNIPNNLQDLISDIESLTNSDSISLSYKSDSITVNNFDNPKKVVCTHPNGYFIVTSVIE</sequence>
<dbReference type="EC" id="3.4.19.12" evidence="1"/>
<evidence type="ECO:0000259" key="2">
    <source>
        <dbReference type="PROSITE" id="PS50235"/>
    </source>
</evidence>
<dbReference type="PANTHER" id="PTHR24006:SF644">
    <property type="entry name" value="UBIQUITIN CARBOXYL-TERMINAL HYDROLASE 7"/>
    <property type="match status" value="1"/>
</dbReference>
<reference evidence="3" key="1">
    <citation type="submission" date="2006-10" db="EMBL/GenBank/DDBJ databases">
        <authorList>
            <person name="Amadeo P."/>
            <person name="Zhao Q."/>
            <person name="Wortman J."/>
            <person name="Fraser-Liggett C."/>
            <person name="Carlton J."/>
        </authorList>
    </citation>
    <scope>NUCLEOTIDE SEQUENCE</scope>
    <source>
        <strain evidence="3">G3</strain>
    </source>
</reference>
<dbReference type="GO" id="GO:0006508">
    <property type="term" value="P:proteolysis"/>
    <property type="evidence" value="ECO:0007669"/>
    <property type="project" value="UniProtKB-KW"/>
</dbReference>
<dbReference type="eggNOG" id="KOG1863">
    <property type="taxonomic scope" value="Eukaryota"/>
</dbReference>
<dbReference type="GO" id="GO:0016579">
    <property type="term" value="P:protein deubiquitination"/>
    <property type="evidence" value="ECO:0007669"/>
    <property type="project" value="InterPro"/>
</dbReference>
<comment type="similarity">
    <text evidence="1">Belongs to the peptidase C19 family.</text>
</comment>
<dbReference type="InterPro" id="IPR001394">
    <property type="entry name" value="Peptidase_C19_UCH"/>
</dbReference>
<proteinExistence type="inferred from homology"/>
<dbReference type="RefSeq" id="XP_001582410.1">
    <property type="nucleotide sequence ID" value="XM_001582360.1"/>
</dbReference>
<name>A2DDP8_TRIV3</name>
<keyword evidence="1" id="KW-0788">Thiol protease</keyword>
<dbReference type="STRING" id="5722.A2DDP8"/>
<accession>A2DDP8</accession>
<dbReference type="Gene3D" id="3.90.70.10">
    <property type="entry name" value="Cysteine proteinases"/>
    <property type="match status" value="1"/>
</dbReference>
<dbReference type="PROSITE" id="PS50235">
    <property type="entry name" value="USP_3"/>
    <property type="match status" value="1"/>
</dbReference>
<dbReference type="FunFam" id="3.90.70.10:FF:000463">
    <property type="entry name" value="Clan CA, family C19, ubiquitin hydrolase-like cysteine peptidase"/>
    <property type="match status" value="1"/>
</dbReference>
<dbReference type="PROSITE" id="PS00973">
    <property type="entry name" value="USP_2"/>
    <property type="match status" value="1"/>
</dbReference>
<evidence type="ECO:0000313" key="4">
    <source>
        <dbReference type="Proteomes" id="UP000001542"/>
    </source>
</evidence>
<dbReference type="EMBL" id="DS113190">
    <property type="protein sequence ID" value="EAY21424.1"/>
    <property type="molecule type" value="Genomic_DNA"/>
</dbReference>
<dbReference type="GO" id="GO:0004843">
    <property type="term" value="F:cysteine-type deubiquitinase activity"/>
    <property type="evidence" value="ECO:0007669"/>
    <property type="project" value="UniProtKB-UniRule"/>
</dbReference>
<organism evidence="3 4">
    <name type="scientific">Trichomonas vaginalis (strain ATCC PRA-98 / G3)</name>
    <dbReference type="NCBI Taxonomy" id="412133"/>
    <lineage>
        <taxon>Eukaryota</taxon>
        <taxon>Metamonada</taxon>
        <taxon>Parabasalia</taxon>
        <taxon>Trichomonadida</taxon>
        <taxon>Trichomonadidae</taxon>
        <taxon>Trichomonas</taxon>
    </lineage>
</organism>
<reference evidence="3" key="2">
    <citation type="journal article" date="2007" name="Science">
        <title>Draft genome sequence of the sexually transmitted pathogen Trichomonas vaginalis.</title>
        <authorList>
            <person name="Carlton J.M."/>
            <person name="Hirt R.P."/>
            <person name="Silva J.C."/>
            <person name="Delcher A.L."/>
            <person name="Schatz M."/>
            <person name="Zhao Q."/>
            <person name="Wortman J.R."/>
            <person name="Bidwell S.L."/>
            <person name="Alsmark U.C.M."/>
            <person name="Besteiro S."/>
            <person name="Sicheritz-Ponten T."/>
            <person name="Noel C.J."/>
            <person name="Dacks J.B."/>
            <person name="Foster P.G."/>
            <person name="Simillion C."/>
            <person name="Van de Peer Y."/>
            <person name="Miranda-Saavedra D."/>
            <person name="Barton G.J."/>
            <person name="Westrop G.D."/>
            <person name="Mueller S."/>
            <person name="Dessi D."/>
            <person name="Fiori P.L."/>
            <person name="Ren Q."/>
            <person name="Paulsen I."/>
            <person name="Zhang H."/>
            <person name="Bastida-Corcuera F.D."/>
            <person name="Simoes-Barbosa A."/>
            <person name="Brown M.T."/>
            <person name="Hayes R.D."/>
            <person name="Mukherjee M."/>
            <person name="Okumura C.Y."/>
            <person name="Schneider R."/>
            <person name="Smith A.J."/>
            <person name="Vanacova S."/>
            <person name="Villalvazo M."/>
            <person name="Haas B.J."/>
            <person name="Pertea M."/>
            <person name="Feldblyum T.V."/>
            <person name="Utterback T.R."/>
            <person name="Shu C.L."/>
            <person name="Osoegawa K."/>
            <person name="de Jong P.J."/>
            <person name="Hrdy I."/>
            <person name="Horvathova L."/>
            <person name="Zubacova Z."/>
            <person name="Dolezal P."/>
            <person name="Malik S.B."/>
            <person name="Logsdon J.M. Jr."/>
            <person name="Henze K."/>
            <person name="Gupta A."/>
            <person name="Wang C.C."/>
            <person name="Dunne R.L."/>
            <person name="Upcroft J.A."/>
            <person name="Upcroft P."/>
            <person name="White O."/>
            <person name="Salzberg S.L."/>
            <person name="Tang P."/>
            <person name="Chiu C.-H."/>
            <person name="Lee Y.-S."/>
            <person name="Embley T.M."/>
            <person name="Coombs G.H."/>
            <person name="Mottram J.C."/>
            <person name="Tachezy J."/>
            <person name="Fraser-Liggett C.M."/>
            <person name="Johnson P.J."/>
        </authorList>
    </citation>
    <scope>NUCLEOTIDE SEQUENCE [LARGE SCALE GENOMIC DNA]</scope>
    <source>
        <strain evidence="3">G3</strain>
    </source>
</reference>
<dbReference type="KEGG" id="tva:5466973"/>
<evidence type="ECO:0000313" key="3">
    <source>
        <dbReference type="EMBL" id="EAY21424.1"/>
    </source>
</evidence>
<evidence type="ECO:0000256" key="1">
    <source>
        <dbReference type="RuleBase" id="RU366025"/>
    </source>
</evidence>
<keyword evidence="1" id="KW-0645">Protease</keyword>
<dbReference type="InterPro" id="IPR028889">
    <property type="entry name" value="USP"/>
</dbReference>
<dbReference type="InParanoid" id="A2DDP8"/>
<dbReference type="InterPro" id="IPR038765">
    <property type="entry name" value="Papain-like_cys_pep_sf"/>
</dbReference>
<dbReference type="VEuPathDB" id="TrichDB:TVAGG3_0999050"/>
<keyword evidence="1" id="KW-0833">Ubl conjugation pathway</keyword>
<keyword evidence="1 3" id="KW-0378">Hydrolase</keyword>
<dbReference type="Pfam" id="PF00443">
    <property type="entry name" value="UCH"/>
    <property type="match status" value="1"/>
</dbReference>
<dbReference type="CDD" id="cd02257">
    <property type="entry name" value="Peptidase_C19"/>
    <property type="match status" value="1"/>
</dbReference>
<dbReference type="Proteomes" id="UP000001542">
    <property type="component" value="Unassembled WGS sequence"/>
</dbReference>
<feature type="domain" description="USP" evidence="2">
    <location>
        <begin position="9"/>
        <end position="263"/>
    </location>
</feature>
<dbReference type="SUPFAM" id="SSF54001">
    <property type="entry name" value="Cysteine proteinases"/>
    <property type="match status" value="1"/>
</dbReference>
<dbReference type="PANTHER" id="PTHR24006">
    <property type="entry name" value="UBIQUITIN CARBOXYL-TERMINAL HYDROLASE"/>
    <property type="match status" value="1"/>
</dbReference>
<dbReference type="InterPro" id="IPR050164">
    <property type="entry name" value="Peptidase_C19"/>
</dbReference>
<dbReference type="PROSITE" id="PS00972">
    <property type="entry name" value="USP_1"/>
    <property type="match status" value="1"/>
</dbReference>
<dbReference type="VEuPathDB" id="TrichDB:TVAG_198630"/>
<protein>
    <recommendedName>
        <fullName evidence="1">Ubiquitin carboxyl-terminal hydrolase</fullName>
        <ecNumber evidence="1">3.4.19.12</ecNumber>
    </recommendedName>
</protein>
<dbReference type="AlphaFoldDB" id="A2DDP8"/>
<comment type="catalytic activity">
    <reaction evidence="1">
        <text>Thiol-dependent hydrolysis of ester, thioester, amide, peptide and isopeptide bonds formed by the C-terminal Gly of ubiquitin (a 76-residue protein attached to proteins as an intracellular targeting signal).</text>
        <dbReference type="EC" id="3.4.19.12"/>
    </reaction>
</comment>
<dbReference type="OrthoDB" id="292964at2759"/>
<gene>
    <name evidence="3" type="ORF">TVAG_198630</name>
</gene>
<keyword evidence="4" id="KW-1185">Reference proteome</keyword>
<dbReference type="InterPro" id="IPR018200">
    <property type="entry name" value="USP_CS"/>
</dbReference>